<dbReference type="KEGG" id="loa:LOAG_18482"/>
<reference evidence="3" key="1">
    <citation type="submission" date="2012-04" db="EMBL/GenBank/DDBJ databases">
        <title>The Genome Sequence of Loa loa.</title>
        <authorList>
            <consortium name="The Broad Institute Genome Sequencing Platform"/>
            <consortium name="Broad Institute Genome Sequencing Center for Infectious Disease"/>
            <person name="Nutman T.B."/>
            <person name="Fink D.L."/>
            <person name="Russ C."/>
            <person name="Young S."/>
            <person name="Zeng Q."/>
            <person name="Gargeya S."/>
            <person name="Alvarado L."/>
            <person name="Berlin A."/>
            <person name="Chapman S.B."/>
            <person name="Chen Z."/>
            <person name="Freedman E."/>
            <person name="Gellesch M."/>
            <person name="Goldberg J."/>
            <person name="Griggs A."/>
            <person name="Gujja S."/>
            <person name="Heilman E.R."/>
            <person name="Heiman D."/>
            <person name="Howarth C."/>
            <person name="Mehta T."/>
            <person name="Neiman D."/>
            <person name="Pearson M."/>
            <person name="Roberts A."/>
            <person name="Saif S."/>
            <person name="Shea T."/>
            <person name="Shenoy N."/>
            <person name="Sisk P."/>
            <person name="Stolte C."/>
            <person name="Sykes S."/>
            <person name="White J."/>
            <person name="Yandava C."/>
            <person name="Haas B."/>
            <person name="Henn M.R."/>
            <person name="Nusbaum C."/>
            <person name="Birren B."/>
        </authorList>
    </citation>
    <scope>NUCLEOTIDE SEQUENCE [LARGE SCALE GENOMIC DNA]</scope>
</reference>
<dbReference type="OMA" id="RNCQLQF"/>
<feature type="domain" description="Ground-like" evidence="2">
    <location>
        <begin position="365"/>
        <end position="438"/>
    </location>
</feature>
<feature type="compositionally biased region" description="Polar residues" evidence="1">
    <location>
        <begin position="299"/>
        <end position="313"/>
    </location>
</feature>
<proteinExistence type="predicted"/>
<dbReference type="GeneID" id="9951799"/>
<dbReference type="CTD" id="9951799"/>
<dbReference type="InParanoid" id="A0A1S0UFM0"/>
<dbReference type="AlphaFoldDB" id="A0A1S0UFM0"/>
<evidence type="ECO:0000313" key="3">
    <source>
        <dbReference type="EMBL" id="EJD74158.1"/>
    </source>
</evidence>
<feature type="region of interest" description="Disordered" evidence="1">
    <location>
        <begin position="250"/>
        <end position="315"/>
    </location>
</feature>
<sequence>MKMYHCTIYLTQPDLFVRFCFRKIDYRVPSNPNAPSGGCGQSCGSSGSYVSSYGSSGSYVGPLPSAPLGTGINGAYLQQQQHLQQPIAYVSGGSVPSYGAGSIGGSYQSAQINPPSGSSFYSGGNQAAAIGNIPPGYGANVDSSGIGGGINGLTPPPPNITPPSELQFPLSKQDSFDDGSMQHTEGQLMPTATLIQPSYAAEDVQKMASHEQSFGAYQEAQYQQQQQQQQYQQQQQQYQEPDTRIDKLEIDQDQVKTDVADEKSADNIASRITDSSEMLNKYEQSESEISQDRKENLKTDSTYQSESYGQQSEIPVASTAPIAKSLESSRIDAQNNNKIVTETNAGYDQNEENIIIESIGTESSDSTCNDPVLKALIESTLNEYRDNLDAARSIESKASQRFGGRFNSIVSDSEFAYVNWYGKRNCQLQVNGRHSLTWED</sequence>
<accession>A0A1S0UFM0</accession>
<dbReference type="RefSeq" id="XP_020305095.1">
    <property type="nucleotide sequence ID" value="XM_020451143.1"/>
</dbReference>
<evidence type="ECO:0000259" key="2">
    <source>
        <dbReference type="Pfam" id="PF04155"/>
    </source>
</evidence>
<feature type="compositionally biased region" description="Basic and acidic residues" evidence="1">
    <location>
        <begin position="250"/>
        <end position="265"/>
    </location>
</feature>
<gene>
    <name evidence="3" type="ORF">LOAG_18482</name>
</gene>
<name>A0A1S0UFM0_LOALO</name>
<dbReference type="InterPro" id="IPR007284">
    <property type="entry name" value="Ground-like_dom"/>
</dbReference>
<dbReference type="Pfam" id="PF04155">
    <property type="entry name" value="Ground-like"/>
    <property type="match status" value="1"/>
</dbReference>
<organism evidence="3">
    <name type="scientific">Loa loa</name>
    <name type="common">Eye worm</name>
    <name type="synonym">Filaria loa</name>
    <dbReference type="NCBI Taxonomy" id="7209"/>
    <lineage>
        <taxon>Eukaryota</taxon>
        <taxon>Metazoa</taxon>
        <taxon>Ecdysozoa</taxon>
        <taxon>Nematoda</taxon>
        <taxon>Chromadorea</taxon>
        <taxon>Rhabditida</taxon>
        <taxon>Spirurina</taxon>
        <taxon>Spiruromorpha</taxon>
        <taxon>Filarioidea</taxon>
        <taxon>Onchocercidae</taxon>
        <taxon>Loa</taxon>
    </lineage>
</organism>
<evidence type="ECO:0000256" key="1">
    <source>
        <dbReference type="SAM" id="MobiDB-lite"/>
    </source>
</evidence>
<feature type="region of interest" description="Disordered" evidence="1">
    <location>
        <begin position="155"/>
        <end position="184"/>
    </location>
</feature>
<dbReference type="OrthoDB" id="5873773at2759"/>
<protein>
    <recommendedName>
        <fullName evidence="2">Ground-like domain-containing protein</fullName>
    </recommendedName>
</protein>
<dbReference type="EMBL" id="JH712396">
    <property type="protein sequence ID" value="EJD74158.1"/>
    <property type="molecule type" value="Genomic_DNA"/>
</dbReference>